<evidence type="ECO:0000313" key="1">
    <source>
        <dbReference type="EMBL" id="KZO92158.1"/>
    </source>
</evidence>
<accession>A0A167HZW5</accession>
<dbReference type="AlphaFoldDB" id="A0A167HZW5"/>
<dbReference type="EMBL" id="KV417313">
    <property type="protein sequence ID" value="KZO92158.1"/>
    <property type="molecule type" value="Genomic_DNA"/>
</dbReference>
<dbReference type="Proteomes" id="UP000076738">
    <property type="component" value="Unassembled WGS sequence"/>
</dbReference>
<sequence length="122" mass="14473">MTAQPKYTLLGYILKKEAWHKWVDFHPDTDGADFYYLMALTNIKFMDDKMYKFFQRLYPLTSEEGPCSEHLHDLFLATREGPKTAEELDKSPEDLAAKQKAREYGLDPDTLRWSWADFRTRE</sequence>
<protein>
    <submittedName>
        <fullName evidence="1">Uncharacterized protein</fullName>
    </submittedName>
</protein>
<reference evidence="1 2" key="1">
    <citation type="journal article" date="2016" name="Mol. Biol. Evol.">
        <title>Comparative Genomics of Early-Diverging Mushroom-Forming Fungi Provides Insights into the Origins of Lignocellulose Decay Capabilities.</title>
        <authorList>
            <person name="Nagy L.G."/>
            <person name="Riley R."/>
            <person name="Tritt A."/>
            <person name="Adam C."/>
            <person name="Daum C."/>
            <person name="Floudas D."/>
            <person name="Sun H."/>
            <person name="Yadav J.S."/>
            <person name="Pangilinan J."/>
            <person name="Larsson K.H."/>
            <person name="Matsuura K."/>
            <person name="Barry K."/>
            <person name="Labutti K."/>
            <person name="Kuo R."/>
            <person name="Ohm R.A."/>
            <person name="Bhattacharya S.S."/>
            <person name="Shirouzu T."/>
            <person name="Yoshinaga Y."/>
            <person name="Martin F.M."/>
            <person name="Grigoriev I.V."/>
            <person name="Hibbett D.S."/>
        </authorList>
    </citation>
    <scope>NUCLEOTIDE SEQUENCE [LARGE SCALE GENOMIC DNA]</scope>
    <source>
        <strain evidence="1 2">TUFC12733</strain>
    </source>
</reference>
<proteinExistence type="predicted"/>
<keyword evidence="2" id="KW-1185">Reference proteome</keyword>
<organism evidence="1 2">
    <name type="scientific">Calocera viscosa (strain TUFC12733)</name>
    <dbReference type="NCBI Taxonomy" id="1330018"/>
    <lineage>
        <taxon>Eukaryota</taxon>
        <taxon>Fungi</taxon>
        <taxon>Dikarya</taxon>
        <taxon>Basidiomycota</taxon>
        <taxon>Agaricomycotina</taxon>
        <taxon>Dacrymycetes</taxon>
        <taxon>Dacrymycetales</taxon>
        <taxon>Dacrymycetaceae</taxon>
        <taxon>Calocera</taxon>
    </lineage>
</organism>
<evidence type="ECO:0000313" key="2">
    <source>
        <dbReference type="Proteomes" id="UP000076738"/>
    </source>
</evidence>
<gene>
    <name evidence="1" type="ORF">CALVIDRAFT_541172</name>
</gene>
<name>A0A167HZW5_CALVF</name>